<dbReference type="OMA" id="YSIANHF"/>
<keyword evidence="7" id="KW-0648">Protein biosynthesis</keyword>
<dbReference type="GO" id="GO:0031515">
    <property type="term" value="C:tRNA (m1A) methyltransferase complex"/>
    <property type="evidence" value="ECO:0007669"/>
    <property type="project" value="InterPro"/>
</dbReference>
<dbReference type="STRING" id="240176.A8N2Y8"/>
<keyword evidence="7" id="KW-0396">Initiation factor</keyword>
<evidence type="ECO:0000256" key="2">
    <source>
        <dbReference type="ARBA" id="ARBA00008320"/>
    </source>
</evidence>
<dbReference type="Pfam" id="PF04189">
    <property type="entry name" value="Gcd10p"/>
    <property type="match status" value="1"/>
</dbReference>
<evidence type="ECO:0000256" key="6">
    <source>
        <dbReference type="ARBA" id="ARBA00032319"/>
    </source>
</evidence>
<evidence type="ECO:0000313" key="7">
    <source>
        <dbReference type="EMBL" id="EAU92549.2"/>
    </source>
</evidence>
<organism evidence="7 8">
    <name type="scientific">Coprinopsis cinerea (strain Okayama-7 / 130 / ATCC MYA-4618 / FGSC 9003)</name>
    <name type="common">Inky cap fungus</name>
    <name type="synonym">Hormographiella aspergillata</name>
    <dbReference type="NCBI Taxonomy" id="240176"/>
    <lineage>
        <taxon>Eukaryota</taxon>
        <taxon>Fungi</taxon>
        <taxon>Dikarya</taxon>
        <taxon>Basidiomycota</taxon>
        <taxon>Agaricomycotina</taxon>
        <taxon>Agaricomycetes</taxon>
        <taxon>Agaricomycetidae</taxon>
        <taxon>Agaricales</taxon>
        <taxon>Agaricineae</taxon>
        <taxon>Psathyrellaceae</taxon>
        <taxon>Coprinopsis</taxon>
    </lineage>
</organism>
<dbReference type="InterPro" id="IPR017423">
    <property type="entry name" value="TRM6"/>
</dbReference>
<evidence type="ECO:0000256" key="4">
    <source>
        <dbReference type="ARBA" id="ARBA00022694"/>
    </source>
</evidence>
<dbReference type="PANTHER" id="PTHR12945">
    <property type="entry name" value="TRANSLATION INITIATION FACTOR EIF3-RELATED"/>
    <property type="match status" value="1"/>
</dbReference>
<dbReference type="Proteomes" id="UP000001861">
    <property type="component" value="Unassembled WGS sequence"/>
</dbReference>
<name>A8N2Y8_COPC7</name>
<evidence type="ECO:0000256" key="5">
    <source>
        <dbReference type="ARBA" id="ARBA00023242"/>
    </source>
</evidence>
<keyword evidence="5" id="KW-0539">Nucleus</keyword>
<gene>
    <name evidence="7" type="ORF">CC1G_06560</name>
</gene>
<dbReference type="PANTHER" id="PTHR12945:SF0">
    <property type="entry name" value="TRNA (ADENINE(58)-N(1))-METHYLTRANSFERASE NON-CATALYTIC SUBUNIT TRM6"/>
    <property type="match status" value="1"/>
</dbReference>
<comment type="caution">
    <text evidence="7">The sequence shown here is derived from an EMBL/GenBank/DDBJ whole genome shotgun (WGS) entry which is preliminary data.</text>
</comment>
<accession>A8N2Y8</accession>
<evidence type="ECO:0000256" key="1">
    <source>
        <dbReference type="ARBA" id="ARBA00004123"/>
    </source>
</evidence>
<dbReference type="GeneID" id="6005649"/>
<dbReference type="GO" id="GO:0030488">
    <property type="term" value="P:tRNA methylation"/>
    <property type="evidence" value="ECO:0007669"/>
    <property type="project" value="InterPro"/>
</dbReference>
<keyword evidence="8" id="KW-1185">Reference proteome</keyword>
<dbReference type="GO" id="GO:0003743">
    <property type="term" value="F:translation initiation factor activity"/>
    <property type="evidence" value="ECO:0007669"/>
    <property type="project" value="UniProtKB-KW"/>
</dbReference>
<comment type="similarity">
    <text evidence="2">Belongs to the TRM6/GCD10 family.</text>
</comment>
<dbReference type="EMBL" id="AACS02000001">
    <property type="protein sequence ID" value="EAU92549.2"/>
    <property type="molecule type" value="Genomic_DNA"/>
</dbReference>
<evidence type="ECO:0000313" key="8">
    <source>
        <dbReference type="Proteomes" id="UP000001861"/>
    </source>
</evidence>
<dbReference type="HOGENOM" id="CLU_010916_1_0_1"/>
<dbReference type="KEGG" id="cci:CC1G_06560"/>
<protein>
    <recommendedName>
        <fullName evidence="3">tRNA (adenine(58)-N(1))-methyltransferase non-catalytic subunit TRM6</fullName>
    </recommendedName>
    <alternativeName>
        <fullName evidence="6">tRNA(m1A58)-methyltransferase subunit TRM6</fullName>
    </alternativeName>
</protein>
<dbReference type="FunCoup" id="A8N2Y8">
    <property type="interactions" value="498"/>
</dbReference>
<keyword evidence="4" id="KW-0819">tRNA processing</keyword>
<dbReference type="eggNOG" id="KOG1416">
    <property type="taxonomic scope" value="Eukaryota"/>
</dbReference>
<dbReference type="OrthoDB" id="10254665at2759"/>
<dbReference type="RefSeq" id="XP_001829223.2">
    <property type="nucleotide sequence ID" value="XM_001829171.2"/>
</dbReference>
<dbReference type="AlphaFoldDB" id="A8N2Y8"/>
<dbReference type="GO" id="GO:0005634">
    <property type="term" value="C:nucleus"/>
    <property type="evidence" value="ECO:0007669"/>
    <property type="project" value="UniProtKB-SubCell"/>
</dbReference>
<reference evidence="7 8" key="1">
    <citation type="journal article" date="2010" name="Proc. Natl. Acad. Sci. U.S.A.">
        <title>Insights into evolution of multicellular fungi from the assembled chromosomes of the mushroom Coprinopsis cinerea (Coprinus cinereus).</title>
        <authorList>
            <person name="Stajich J.E."/>
            <person name="Wilke S.K."/>
            <person name="Ahren D."/>
            <person name="Au C.H."/>
            <person name="Birren B.W."/>
            <person name="Borodovsky M."/>
            <person name="Burns C."/>
            <person name="Canback B."/>
            <person name="Casselton L.A."/>
            <person name="Cheng C.K."/>
            <person name="Deng J."/>
            <person name="Dietrich F.S."/>
            <person name="Fargo D.C."/>
            <person name="Farman M.L."/>
            <person name="Gathman A.C."/>
            <person name="Goldberg J."/>
            <person name="Guigo R."/>
            <person name="Hoegger P.J."/>
            <person name="Hooker J.B."/>
            <person name="Huggins A."/>
            <person name="James T.Y."/>
            <person name="Kamada T."/>
            <person name="Kilaru S."/>
            <person name="Kodira C."/>
            <person name="Kues U."/>
            <person name="Kupfer D."/>
            <person name="Kwan H.S."/>
            <person name="Lomsadze A."/>
            <person name="Li W."/>
            <person name="Lilly W.W."/>
            <person name="Ma L.J."/>
            <person name="Mackey A.J."/>
            <person name="Manning G."/>
            <person name="Martin F."/>
            <person name="Muraguchi H."/>
            <person name="Natvig D.O."/>
            <person name="Palmerini H."/>
            <person name="Ramesh M.A."/>
            <person name="Rehmeyer C.J."/>
            <person name="Roe B.A."/>
            <person name="Shenoy N."/>
            <person name="Stanke M."/>
            <person name="Ter-Hovhannisyan V."/>
            <person name="Tunlid A."/>
            <person name="Velagapudi R."/>
            <person name="Vision T.J."/>
            <person name="Zeng Q."/>
            <person name="Zolan M.E."/>
            <person name="Pukkila P.J."/>
        </authorList>
    </citation>
    <scope>NUCLEOTIDE SEQUENCE [LARGE SCALE GENOMIC DNA]</scope>
    <source>
        <strain evidence="8">Okayama-7 / 130 / ATCC MYA-4618 / FGSC 9003</strain>
    </source>
</reference>
<sequence length="355" mass="40391">MTETSPRPTIQHGNTILVRLPNNDLRSVKVEKNTLRFYHQKLGRKLVCEVGRRSSPSAEALPPEDTDATNELINDGEFVQPLTVEEIKALKQSGAHSSDIIQKQIENHANFNLKTEYSKEKYLKRKEAKYSKCFTTVEPTLFNVCEYWFEKDQFRIRDIRMDTLSQILNLANVRPGGRYLVVDDASGLIAAGVLTRLGGEGRLLAICDTESPPAFPVFTQMNFDQNVTKPLASLNWATSQKDYTPIVPPSELPSEEIRSERQKSRLKKRKAINDLLNNTREDLFAGEFNSLIIASEYDPMVIIERLYPYLAGSASIVVHSPYVQVVADLQAKLRNQPQYLFPSVTEGWLRRYQVI</sequence>
<comment type="subcellular location">
    <subcellularLocation>
        <location evidence="1">Nucleus</location>
    </subcellularLocation>
</comment>
<dbReference type="VEuPathDB" id="FungiDB:CC1G_06560"/>
<evidence type="ECO:0000256" key="3">
    <source>
        <dbReference type="ARBA" id="ARBA00021704"/>
    </source>
</evidence>
<dbReference type="InParanoid" id="A8N2Y8"/>
<proteinExistence type="inferred from homology"/>